<reference evidence="3" key="1">
    <citation type="submission" date="2020-12" db="UniProtKB">
        <authorList>
            <consortium name="WormBaseParasite"/>
        </authorList>
    </citation>
    <scope>IDENTIFICATION</scope>
    <source>
        <strain evidence="3">MHco3</strain>
    </source>
</reference>
<proteinExistence type="predicted"/>
<organism evidence="2 3">
    <name type="scientific">Haemonchus contortus</name>
    <name type="common">Barber pole worm</name>
    <dbReference type="NCBI Taxonomy" id="6289"/>
    <lineage>
        <taxon>Eukaryota</taxon>
        <taxon>Metazoa</taxon>
        <taxon>Ecdysozoa</taxon>
        <taxon>Nematoda</taxon>
        <taxon>Chromadorea</taxon>
        <taxon>Rhabditida</taxon>
        <taxon>Rhabditina</taxon>
        <taxon>Rhabditomorpha</taxon>
        <taxon>Strongyloidea</taxon>
        <taxon>Trichostrongylidae</taxon>
        <taxon>Haemonchus</taxon>
    </lineage>
</organism>
<dbReference type="GO" id="GO:0004553">
    <property type="term" value="F:hydrolase activity, hydrolyzing O-glycosyl compounds"/>
    <property type="evidence" value="ECO:0007669"/>
    <property type="project" value="TreeGrafter"/>
</dbReference>
<dbReference type="Gene3D" id="3.40.50.1820">
    <property type="entry name" value="alpha/beta hydrolase"/>
    <property type="match status" value="1"/>
</dbReference>
<dbReference type="PANTHER" id="PTHR16138:SF7">
    <property type="entry name" value="PALMITOYL-PROTEIN THIOESTERASE ABHD10, MITOCHONDRIAL"/>
    <property type="match status" value="1"/>
</dbReference>
<dbReference type="OMA" id="SAGCHSI"/>
<dbReference type="Proteomes" id="UP000025227">
    <property type="component" value="Unplaced"/>
</dbReference>
<dbReference type="WBParaSite" id="HCON_00101320-00001">
    <property type="protein sequence ID" value="HCON_00101320-00001"/>
    <property type="gene ID" value="HCON_00101320"/>
</dbReference>
<sequence length="237" mass="26495">MREVLNILYCHGLGSSINNRVGTGLVQYFRNTPHYFERLLYRNPGSRNILWNISEWREDIEKRVDGDEWVVIASSAGCHAALNAAKNRPQNIKGLFLFCPGVSLTFNYVDAFFPGGGAALLKGKSLIHPASRGGHEALINRESLQHYLDTCVMKTEGPIDIQCPVSIVHGTRDELVPCKNSIALSKRLVSSDVDLTLIVDGSHYLSVDDITKEKLDSFLATVLRYKYRSKQRSCAKL</sequence>
<accession>A0A7I4YI10</accession>
<evidence type="ECO:0000313" key="2">
    <source>
        <dbReference type="Proteomes" id="UP000025227"/>
    </source>
</evidence>
<dbReference type="PANTHER" id="PTHR16138">
    <property type="entry name" value="MYCOPHENOLIC ACID ACYL-GLUCURONIDE ESTERASE, MITOCHONDRIAL"/>
    <property type="match status" value="1"/>
</dbReference>
<dbReference type="InterPro" id="IPR052382">
    <property type="entry name" value="ABHD10_acyl-thioesterase"/>
</dbReference>
<name>A0A7I4YI10_HAECO</name>
<evidence type="ECO:0000313" key="3">
    <source>
        <dbReference type="WBParaSite" id="HCON_00101320-00001"/>
    </source>
</evidence>
<dbReference type="InterPro" id="IPR029058">
    <property type="entry name" value="AB_hydrolase_fold"/>
</dbReference>
<evidence type="ECO:0000256" key="1">
    <source>
        <dbReference type="ARBA" id="ARBA00022801"/>
    </source>
</evidence>
<dbReference type="OrthoDB" id="408373at2759"/>
<keyword evidence="2" id="KW-1185">Reference proteome</keyword>
<dbReference type="AlphaFoldDB" id="A0A7I4YI10"/>
<dbReference type="SUPFAM" id="SSF53474">
    <property type="entry name" value="alpha/beta-Hydrolases"/>
    <property type="match status" value="1"/>
</dbReference>
<protein>
    <submittedName>
        <fullName evidence="3">Hydrolase_4 domain-containing protein</fullName>
    </submittedName>
</protein>
<keyword evidence="1" id="KW-0378">Hydrolase</keyword>